<sequence>MRPNCSGQHTNNSVSIKREINIMYTQTNVFPNVFVENAEHNPILTSPNSEYAVQFALTKEGSYDLDEYKAFLDSAIREFRHSRTYKHYKAYLYSIGLDCCQFHPNITAGNDEGEEMASLEMHHCMLNIYDIAIIITEHILNTYGAITEFDLSDLLRYEHTQNNIPVVMLCKTCHQLYHHKYLYVHPEMIFGKWWSLLERYPNGLNRDIAYKLMMYLNNSLDGKYKFKEEQASKLLELRDKLYDWSTKLER</sequence>
<keyword evidence="1" id="KW-0378">Hydrolase</keyword>
<protein>
    <submittedName>
        <fullName evidence="1">HNH endonuclease</fullName>
    </submittedName>
</protein>
<accession>A0A8S5TGN8</accession>
<evidence type="ECO:0000313" key="1">
    <source>
        <dbReference type="EMBL" id="DAF62446.1"/>
    </source>
</evidence>
<proteinExistence type="predicted"/>
<name>A0A8S5TGN8_9CAUD</name>
<dbReference type="GO" id="GO:0004519">
    <property type="term" value="F:endonuclease activity"/>
    <property type="evidence" value="ECO:0007669"/>
    <property type="project" value="UniProtKB-KW"/>
</dbReference>
<organism evidence="1">
    <name type="scientific">Myoviridae sp. ctIty1</name>
    <dbReference type="NCBI Taxonomy" id="2827673"/>
    <lineage>
        <taxon>Viruses</taxon>
        <taxon>Duplodnaviria</taxon>
        <taxon>Heunggongvirae</taxon>
        <taxon>Uroviricota</taxon>
        <taxon>Caudoviricetes</taxon>
    </lineage>
</organism>
<dbReference type="EMBL" id="BK032823">
    <property type="protein sequence ID" value="DAF62446.1"/>
    <property type="molecule type" value="Genomic_DNA"/>
</dbReference>
<reference evidence="1" key="1">
    <citation type="journal article" date="2021" name="Proc. Natl. Acad. Sci. U.S.A.">
        <title>A Catalog of Tens of Thousands of Viruses from Human Metagenomes Reveals Hidden Associations with Chronic Diseases.</title>
        <authorList>
            <person name="Tisza M.J."/>
            <person name="Buck C.B."/>
        </authorList>
    </citation>
    <scope>NUCLEOTIDE SEQUENCE</scope>
    <source>
        <strain evidence="1">CtIty1</strain>
    </source>
</reference>
<keyword evidence="1" id="KW-0540">Nuclease</keyword>
<keyword evidence="1" id="KW-0255">Endonuclease</keyword>